<dbReference type="AlphaFoldDB" id="A0AAI9TWF1"/>
<dbReference type="Proteomes" id="UP001239795">
    <property type="component" value="Unassembled WGS sequence"/>
</dbReference>
<protein>
    <submittedName>
        <fullName evidence="1">Uncharacterized protein</fullName>
    </submittedName>
</protein>
<keyword evidence="2" id="KW-1185">Reference proteome</keyword>
<organism evidence="1 2">
    <name type="scientific">Colletotrichum melonis</name>
    <dbReference type="NCBI Taxonomy" id="1209925"/>
    <lineage>
        <taxon>Eukaryota</taxon>
        <taxon>Fungi</taxon>
        <taxon>Dikarya</taxon>
        <taxon>Ascomycota</taxon>
        <taxon>Pezizomycotina</taxon>
        <taxon>Sordariomycetes</taxon>
        <taxon>Hypocreomycetidae</taxon>
        <taxon>Glomerellales</taxon>
        <taxon>Glomerellaceae</taxon>
        <taxon>Colletotrichum</taxon>
        <taxon>Colletotrichum acutatum species complex</taxon>
    </lineage>
</organism>
<name>A0AAI9TWF1_9PEZI</name>
<sequence>MHHARNGTSQQEYARWQAVRICHFWQLQKGYATLICNSILASSERLLDGTGRVLFLTRRTAHGLIKHWIHALILRQGPESYVHQAAMSFSCRGPRRRPPNLRTELSSHYGRASFKEFAGTSRRRQKVRIFLMHNRWVWKAERSRRPGTRRRSDTCAHHQIHRQHSSKSCVHGTCPSIHFASPVDWRWPHFDNSLVSLVVRLKYVALDGCVPECLLLRPLRASPSSTGLDVVAAVDMVRSVSWLLQPSCRRGARTSSLLHRDLAFPSCTELRARVRGFLATEA</sequence>
<evidence type="ECO:0000313" key="1">
    <source>
        <dbReference type="EMBL" id="KAK1447116.1"/>
    </source>
</evidence>
<evidence type="ECO:0000313" key="2">
    <source>
        <dbReference type="Proteomes" id="UP001239795"/>
    </source>
</evidence>
<proteinExistence type="predicted"/>
<reference evidence="1 2" key="1">
    <citation type="submission" date="2016-10" db="EMBL/GenBank/DDBJ databases">
        <title>The genome sequence of Colletotrichum fioriniae PJ7.</title>
        <authorList>
            <person name="Baroncelli R."/>
        </authorList>
    </citation>
    <scope>NUCLEOTIDE SEQUENCE [LARGE SCALE GENOMIC DNA]</scope>
    <source>
        <strain evidence="1">Col 31</strain>
    </source>
</reference>
<gene>
    <name evidence="1" type="ORF">CMEL01_08955</name>
</gene>
<accession>A0AAI9TWF1</accession>
<dbReference type="EMBL" id="MLGG01000079">
    <property type="protein sequence ID" value="KAK1447116.1"/>
    <property type="molecule type" value="Genomic_DNA"/>
</dbReference>
<comment type="caution">
    <text evidence="1">The sequence shown here is derived from an EMBL/GenBank/DDBJ whole genome shotgun (WGS) entry which is preliminary data.</text>
</comment>